<keyword evidence="2" id="KW-1185">Reference proteome</keyword>
<organism evidence="1 2">
    <name type="scientific">Dreissena polymorpha</name>
    <name type="common">Zebra mussel</name>
    <name type="synonym">Mytilus polymorpha</name>
    <dbReference type="NCBI Taxonomy" id="45954"/>
    <lineage>
        <taxon>Eukaryota</taxon>
        <taxon>Metazoa</taxon>
        <taxon>Spiralia</taxon>
        <taxon>Lophotrochozoa</taxon>
        <taxon>Mollusca</taxon>
        <taxon>Bivalvia</taxon>
        <taxon>Autobranchia</taxon>
        <taxon>Heteroconchia</taxon>
        <taxon>Euheterodonta</taxon>
        <taxon>Imparidentia</taxon>
        <taxon>Neoheterodontei</taxon>
        <taxon>Myida</taxon>
        <taxon>Dreissenoidea</taxon>
        <taxon>Dreissenidae</taxon>
        <taxon>Dreissena</taxon>
    </lineage>
</organism>
<protein>
    <submittedName>
        <fullName evidence="1">Uncharacterized protein</fullName>
    </submittedName>
</protein>
<dbReference type="AlphaFoldDB" id="A0A9D4NA42"/>
<comment type="caution">
    <text evidence="1">The sequence shown here is derived from an EMBL/GenBank/DDBJ whole genome shotgun (WGS) entry which is preliminary data.</text>
</comment>
<reference evidence="1" key="1">
    <citation type="journal article" date="2019" name="bioRxiv">
        <title>The Genome of the Zebra Mussel, Dreissena polymorpha: A Resource for Invasive Species Research.</title>
        <authorList>
            <person name="McCartney M.A."/>
            <person name="Auch B."/>
            <person name="Kono T."/>
            <person name="Mallez S."/>
            <person name="Zhang Y."/>
            <person name="Obille A."/>
            <person name="Becker A."/>
            <person name="Abrahante J.E."/>
            <person name="Garbe J."/>
            <person name="Badalamenti J.P."/>
            <person name="Herman A."/>
            <person name="Mangelson H."/>
            <person name="Liachko I."/>
            <person name="Sullivan S."/>
            <person name="Sone E.D."/>
            <person name="Koren S."/>
            <person name="Silverstein K.A.T."/>
            <person name="Beckman K.B."/>
            <person name="Gohl D.M."/>
        </authorList>
    </citation>
    <scope>NUCLEOTIDE SEQUENCE</scope>
    <source>
        <strain evidence="1">Duluth1</strain>
        <tissue evidence="1">Whole animal</tissue>
    </source>
</reference>
<sequence length="88" mass="10290">MAYTRKDEVYHFFPPGHGFAISPRKHMIDALDKKVNNDYLNAVMEYVIDTWINSSVFSVECWSIFMKSVKTNNDCEVWHNRLNTSIAT</sequence>
<reference evidence="1" key="2">
    <citation type="submission" date="2020-11" db="EMBL/GenBank/DDBJ databases">
        <authorList>
            <person name="McCartney M.A."/>
            <person name="Auch B."/>
            <person name="Kono T."/>
            <person name="Mallez S."/>
            <person name="Becker A."/>
            <person name="Gohl D.M."/>
            <person name="Silverstein K.A.T."/>
            <person name="Koren S."/>
            <person name="Bechman K.B."/>
            <person name="Herman A."/>
            <person name="Abrahante J.E."/>
            <person name="Garbe J."/>
        </authorList>
    </citation>
    <scope>NUCLEOTIDE SEQUENCE</scope>
    <source>
        <strain evidence="1">Duluth1</strain>
        <tissue evidence="1">Whole animal</tissue>
    </source>
</reference>
<dbReference type="EMBL" id="JAIWYP010000001">
    <property type="protein sequence ID" value="KAH3890590.1"/>
    <property type="molecule type" value="Genomic_DNA"/>
</dbReference>
<evidence type="ECO:0000313" key="1">
    <source>
        <dbReference type="EMBL" id="KAH3890590.1"/>
    </source>
</evidence>
<gene>
    <name evidence="1" type="ORF">DPMN_014675</name>
</gene>
<proteinExistence type="predicted"/>
<name>A0A9D4NA42_DREPO</name>
<evidence type="ECO:0000313" key="2">
    <source>
        <dbReference type="Proteomes" id="UP000828390"/>
    </source>
</evidence>
<accession>A0A9D4NA42</accession>
<dbReference type="Proteomes" id="UP000828390">
    <property type="component" value="Unassembled WGS sequence"/>
</dbReference>